<reference evidence="1 2" key="1">
    <citation type="submission" date="2020-01" db="EMBL/GenBank/DDBJ databases">
        <title>Draft genome sequence of Aspergillus udagawae IFM 46972.</title>
        <authorList>
            <person name="Takahashi H."/>
            <person name="Yaguchi T."/>
        </authorList>
    </citation>
    <scope>NUCLEOTIDE SEQUENCE [LARGE SCALE GENOMIC DNA]</scope>
    <source>
        <strain evidence="1 2">IFM 46972</strain>
    </source>
</reference>
<dbReference type="EMBL" id="BLKC01000005">
    <property type="protein sequence ID" value="GFF24726.1"/>
    <property type="molecule type" value="Genomic_DNA"/>
</dbReference>
<proteinExistence type="predicted"/>
<protein>
    <submittedName>
        <fullName evidence="1">Putative ankyrin repeat protein PAE1861</fullName>
    </submittedName>
</protein>
<dbReference type="PANTHER" id="PTHR45982">
    <property type="entry name" value="REGULATOR OF CHROMOSOME CONDENSATION"/>
    <property type="match status" value="1"/>
</dbReference>
<dbReference type="Gene3D" id="2.130.10.30">
    <property type="entry name" value="Regulator of chromosome condensation 1/beta-lactamase-inhibitor protein II"/>
    <property type="match status" value="1"/>
</dbReference>
<dbReference type="InterPro" id="IPR051553">
    <property type="entry name" value="Ran_GTPase-activating"/>
</dbReference>
<evidence type="ECO:0000313" key="2">
    <source>
        <dbReference type="Proteomes" id="UP000465221"/>
    </source>
</evidence>
<evidence type="ECO:0000313" key="1">
    <source>
        <dbReference type="EMBL" id="GFF24726.1"/>
    </source>
</evidence>
<sequence>MALRLYGCGENSDGYLGEPRSCLRRSVSEEHRCEHNNQGKDCSYCPLWPLNPKPVTRASQNIRIISCDDRSSFVQVDDHLKHLSHHPLDDDELALVTDAIHPSRIQQAIVLSGSLRAAFLCNNGNLYILVTQDGNDQPTTRVNSIPGKQISHIAVRSARMHNPALISGAVALVLESDSRTVCSFDSWQPMIAWLTDNETKETPTHSVTFAAPIVKLTSKFAALDEAGTVHVWGVKSTVQPPDPPDEDEAFEEAWNRYVLFGDPIQQWPSRRPEALDYTPRSLPLPPIKKLATGGCYNAGISRAGQLFIWGYRSGKWPEIADVNPMSAAEFKEAVIRTDTGNRLQIVDSAAGRAHVIALGVDGSLWSAGDGLNGQLGIGTRQFGLCTGDGNTDIAANDTGEEFAVHWQKMDTAGILGNGERCEAVFWFDAVPLVKYERKYQLVFYWQLPRINTRVMQQLTNFVIPLSFKHINQRPHRLCSRLSPVLRRVSVAEVRLGEARVIRKDLDSRTILYPLTRSYHMQRRFAHAILQAWYLVQHRGRIQTTRDRACAAGDVDDPRGAGGLLQQWGKGLRHDCRAGCVGIEFLSQLPAQACSGSHYGGVVDEDVEFPVQFFNSLCGAVDCLVVGDVEMEQLRGAW</sequence>
<dbReference type="Proteomes" id="UP000465221">
    <property type="component" value="Unassembled WGS sequence"/>
</dbReference>
<dbReference type="InterPro" id="IPR009091">
    <property type="entry name" value="RCC1/BLIP-II"/>
</dbReference>
<organism evidence="1 2">
    <name type="scientific">Aspergillus udagawae</name>
    <dbReference type="NCBI Taxonomy" id="91492"/>
    <lineage>
        <taxon>Eukaryota</taxon>
        <taxon>Fungi</taxon>
        <taxon>Dikarya</taxon>
        <taxon>Ascomycota</taxon>
        <taxon>Pezizomycotina</taxon>
        <taxon>Eurotiomycetes</taxon>
        <taxon>Eurotiomycetidae</taxon>
        <taxon>Eurotiales</taxon>
        <taxon>Aspergillaceae</taxon>
        <taxon>Aspergillus</taxon>
        <taxon>Aspergillus subgen. Fumigati</taxon>
    </lineage>
</organism>
<gene>
    <name evidence="1" type="ORF">IFM46972_01155</name>
</gene>
<accession>A0A8H3N7G9</accession>
<name>A0A8H3N7G9_9EURO</name>
<dbReference type="GO" id="GO:0005085">
    <property type="term" value="F:guanyl-nucleotide exchange factor activity"/>
    <property type="evidence" value="ECO:0007669"/>
    <property type="project" value="TreeGrafter"/>
</dbReference>
<dbReference type="AlphaFoldDB" id="A0A8H3N7G9"/>
<dbReference type="GO" id="GO:0005737">
    <property type="term" value="C:cytoplasm"/>
    <property type="evidence" value="ECO:0007669"/>
    <property type="project" value="TreeGrafter"/>
</dbReference>
<dbReference type="SUPFAM" id="SSF50985">
    <property type="entry name" value="RCC1/BLIP-II"/>
    <property type="match status" value="1"/>
</dbReference>
<dbReference type="PANTHER" id="PTHR45982:SF1">
    <property type="entry name" value="REGULATOR OF CHROMOSOME CONDENSATION"/>
    <property type="match status" value="1"/>
</dbReference>
<comment type="caution">
    <text evidence="1">The sequence shown here is derived from an EMBL/GenBank/DDBJ whole genome shotgun (WGS) entry which is preliminary data.</text>
</comment>